<dbReference type="EMBL" id="JAAGWH010000016">
    <property type="protein sequence ID" value="NEK94134.1"/>
    <property type="molecule type" value="Genomic_DNA"/>
</dbReference>
<protein>
    <recommendedName>
        <fullName evidence="1">Conserved hypothetical protein CHP02391 domain-containing protein</fullName>
    </recommendedName>
</protein>
<proteinExistence type="predicted"/>
<dbReference type="Pfam" id="PF09509">
    <property type="entry name" value="Hypoth_Ymh"/>
    <property type="match status" value="1"/>
</dbReference>
<feature type="domain" description="Conserved hypothetical protein CHP02391" evidence="1">
    <location>
        <begin position="101"/>
        <end position="225"/>
    </location>
</feature>
<evidence type="ECO:0000313" key="3">
    <source>
        <dbReference type="EMBL" id="NEN50901.1"/>
    </source>
</evidence>
<dbReference type="AlphaFoldDB" id="A0A6P0EW34"/>
<gene>
    <name evidence="3" type="ORF">G3R41_08090</name>
    <name evidence="2" type="ORF">GCU67_08090</name>
</gene>
<name>A0A6P0EW34_9ACTN</name>
<evidence type="ECO:0000313" key="5">
    <source>
        <dbReference type="Proteomes" id="UP000471152"/>
    </source>
</evidence>
<evidence type="ECO:0000259" key="1">
    <source>
        <dbReference type="Pfam" id="PF09509"/>
    </source>
</evidence>
<organism evidence="2 4">
    <name type="scientific">Modestobacter muralis</name>
    <dbReference type="NCBI Taxonomy" id="1608614"/>
    <lineage>
        <taxon>Bacteria</taxon>
        <taxon>Bacillati</taxon>
        <taxon>Actinomycetota</taxon>
        <taxon>Actinomycetes</taxon>
        <taxon>Geodermatophilales</taxon>
        <taxon>Geodermatophilaceae</taxon>
        <taxon>Modestobacter</taxon>
    </lineage>
</organism>
<reference evidence="2 4" key="1">
    <citation type="submission" date="2020-01" db="EMBL/GenBank/DDBJ databases">
        <title>the WGS Modestobacter muralis CPCC 204518.</title>
        <authorList>
            <person name="Jiang Z."/>
        </authorList>
    </citation>
    <scope>NUCLEOTIDE SEQUENCE [LARGE SCALE GENOMIC DNA]</scope>
    <source>
        <strain evidence="2 4">DSM 100205</strain>
    </source>
</reference>
<reference evidence="3 5" key="2">
    <citation type="submission" date="2020-02" db="EMBL/GenBank/DDBJ databases">
        <title>The WGS of Modestobacter muralis DSM 100205.</title>
        <authorList>
            <person name="Jiang Z."/>
        </authorList>
    </citation>
    <scope>NUCLEOTIDE SEQUENCE [LARGE SCALE GENOMIC DNA]</scope>
    <source>
        <strain evidence="3 5">DSM 100205</strain>
    </source>
</reference>
<comment type="caution">
    <text evidence="2">The sequence shown here is derived from an EMBL/GenBank/DDBJ whole genome shotgun (WGS) entry which is preliminary data.</text>
</comment>
<evidence type="ECO:0000313" key="2">
    <source>
        <dbReference type="EMBL" id="NEK94134.1"/>
    </source>
</evidence>
<dbReference type="Proteomes" id="UP000468828">
    <property type="component" value="Unassembled WGS sequence"/>
</dbReference>
<dbReference type="InterPro" id="IPR012654">
    <property type="entry name" value="CHP02391"/>
</dbReference>
<evidence type="ECO:0000313" key="4">
    <source>
        <dbReference type="Proteomes" id="UP000468828"/>
    </source>
</evidence>
<dbReference type="Proteomes" id="UP000471152">
    <property type="component" value="Unassembled WGS sequence"/>
</dbReference>
<accession>A0A6P0EW34</accession>
<keyword evidence="4" id="KW-1185">Reference proteome</keyword>
<sequence length="233" mass="25688">MPVDSAFALDRFSHYLTLLDDIDAEQPPRDPTLIAADIMRAQPTLRRLLKDCGQYVRNSGKTTGGRREHREAILRAEGVLLDREAVALAFAAPGPQVQAEGLHPWVWERAAELWPGQHYRQAVAAAAGNVSLQVQVKLDRWDLADDALMTAALSEKPPTPSQPRLRVPATPGRPFEEALQQGALLYARGVWALLRNPATHNVAEVWDQQRAFEALASLSVLARLLDAATVERA</sequence>
<dbReference type="RefSeq" id="WP_163610595.1">
    <property type="nucleotide sequence ID" value="NZ_JAAGWB010000016.1"/>
</dbReference>
<dbReference type="EMBL" id="JAAGWB010000016">
    <property type="protein sequence ID" value="NEN50901.1"/>
    <property type="molecule type" value="Genomic_DNA"/>
</dbReference>